<evidence type="ECO:0000313" key="4">
    <source>
        <dbReference type="Proteomes" id="UP000186309"/>
    </source>
</evidence>
<feature type="domain" description="Aerotolerance regulator N-terminal" evidence="2">
    <location>
        <begin position="9"/>
        <end position="78"/>
    </location>
</feature>
<dbReference type="OrthoDB" id="242438at2"/>
<dbReference type="RefSeq" id="WP_076350106.1">
    <property type="nucleotide sequence ID" value="NZ_CP019082.1"/>
</dbReference>
<protein>
    <recommendedName>
        <fullName evidence="2">Aerotolerance regulator N-terminal domain-containing protein</fullName>
    </recommendedName>
</protein>
<dbReference type="AlphaFoldDB" id="A0A1U7CY28"/>
<dbReference type="SUPFAM" id="SSF52317">
    <property type="entry name" value="Class I glutamine amidotransferase-like"/>
    <property type="match status" value="1"/>
</dbReference>
<organism evidence="3 4">
    <name type="scientific">Paludisphaera borealis</name>
    <dbReference type="NCBI Taxonomy" id="1387353"/>
    <lineage>
        <taxon>Bacteria</taxon>
        <taxon>Pseudomonadati</taxon>
        <taxon>Planctomycetota</taxon>
        <taxon>Planctomycetia</taxon>
        <taxon>Isosphaerales</taxon>
        <taxon>Isosphaeraceae</taxon>
        <taxon>Paludisphaera</taxon>
    </lineage>
</organism>
<dbReference type="NCBIfam" id="TIGR02226">
    <property type="entry name" value="two_anch"/>
    <property type="match status" value="1"/>
</dbReference>
<reference evidence="4" key="1">
    <citation type="submission" date="2016-12" db="EMBL/GenBank/DDBJ databases">
        <title>Comparative genomics of four Isosphaeraceae planctomycetes: a common pool of plasmids and glycoside hydrolase genes.</title>
        <authorList>
            <person name="Ivanova A."/>
        </authorList>
    </citation>
    <scope>NUCLEOTIDE SEQUENCE [LARGE SCALE GENOMIC DNA]</scope>
    <source>
        <strain evidence="4">PX4</strain>
    </source>
</reference>
<feature type="transmembrane region" description="Helical" evidence="1">
    <location>
        <begin position="6"/>
        <end position="26"/>
    </location>
</feature>
<accession>A0A1U7CY28</accession>
<dbReference type="Pfam" id="PF07584">
    <property type="entry name" value="BatA"/>
    <property type="match status" value="1"/>
</dbReference>
<keyword evidence="1" id="KW-0472">Membrane</keyword>
<dbReference type="EMBL" id="CP019082">
    <property type="protein sequence ID" value="APW63798.1"/>
    <property type="molecule type" value="Genomic_DNA"/>
</dbReference>
<dbReference type="InterPro" id="IPR024163">
    <property type="entry name" value="Aerotolerance_reg_N"/>
</dbReference>
<evidence type="ECO:0000256" key="1">
    <source>
        <dbReference type="SAM" id="Phobius"/>
    </source>
</evidence>
<dbReference type="Gene3D" id="3.40.50.410">
    <property type="entry name" value="von Willebrand factor, type A domain"/>
    <property type="match status" value="1"/>
</dbReference>
<dbReference type="KEGG" id="pbor:BSF38_05375"/>
<dbReference type="Proteomes" id="UP000186309">
    <property type="component" value="Chromosome"/>
</dbReference>
<proteinExistence type="predicted"/>
<keyword evidence="4" id="KW-1185">Reference proteome</keyword>
<keyword evidence="1" id="KW-1133">Transmembrane helix</keyword>
<sequence length="735" mass="80484">MELSLIHAGLAAGAALAAVPVILHLFMRQTPKHVIFPAIRLIRERQKRSRKRMKIKNWLLLAARMALLALMALALARPRLHSDMPLGDESVPTALGLVFDTSLSMSYKENDKTLLDQAKDRAREIIGRIPDSSLVFAVNSADPGVPVGLSPSAARKWIDNLTIRPVNRPLNVATGQVYPAVAECDRPRHEVYILTDLSRSSWNPDRPAEGLDRAKQVKGAPAAKIATFVLRVGSQEFRDVAIDEVALSSTTATQGEPLEVRGVVRALGPNPVSPIVEFYLDGVKKGNQPVEIPAGGQAEVRFTTPPRLKEGEVHRVELRLSGAPDALKFNDERYLSFGVRPALKVLLVADQTIDADYVASALDPSPGALKSFELELARPAELVVRYRDTLKDFAAVFLLNVATLDESAWGLLNGYVHEGGGLVVGLGDRCQPKNYNGPTAAQVLPAQLDDPPHAPPGGEIMFGKILDVTHPLFERFAKEFDSQFAVMPVFRYWKLKTTEASRALLSFADGAPALVERTFRGAKTGRVLLWSTPLARRPGLNDRARWNEFPDASYWAFPVLMNLTVPYLAGATSDQLNFEAGDDVVLNLKPDARYQNFLVTGPDEKTTERLSPPVVGDPLKITAPQHLGQWTVTALGPDNQKTMLGFSLNPPRSESVMTRLEPAELDAMFGKDGYALADDPESLKKLIDVVRVGHEIFPWLMMLILLLVTAENFLANTFYKEPPAPTDAGKAKAAA</sequence>
<dbReference type="InterPro" id="IPR011933">
    <property type="entry name" value="Double_TM_dom"/>
</dbReference>
<gene>
    <name evidence="3" type="ORF">BSF38_05375</name>
</gene>
<dbReference type="PANTHER" id="PTHR37464:SF1">
    <property type="entry name" value="BLL2463 PROTEIN"/>
    <property type="match status" value="1"/>
</dbReference>
<evidence type="ECO:0000313" key="3">
    <source>
        <dbReference type="EMBL" id="APW63798.1"/>
    </source>
</evidence>
<dbReference type="InterPro" id="IPR036465">
    <property type="entry name" value="vWFA_dom_sf"/>
</dbReference>
<dbReference type="PANTHER" id="PTHR37464">
    <property type="entry name" value="BLL2463 PROTEIN"/>
    <property type="match status" value="1"/>
</dbReference>
<feature type="transmembrane region" description="Helical" evidence="1">
    <location>
        <begin position="57"/>
        <end position="76"/>
    </location>
</feature>
<name>A0A1U7CY28_9BACT</name>
<evidence type="ECO:0000259" key="2">
    <source>
        <dbReference type="Pfam" id="PF07584"/>
    </source>
</evidence>
<dbReference type="InterPro" id="IPR029062">
    <property type="entry name" value="Class_I_gatase-like"/>
</dbReference>
<keyword evidence="1" id="KW-0812">Transmembrane</keyword>
<dbReference type="Gene3D" id="3.40.50.880">
    <property type="match status" value="1"/>
</dbReference>
<dbReference type="STRING" id="1387353.BSF38_05375"/>